<dbReference type="Proteomes" id="UP000092578">
    <property type="component" value="Unassembled WGS sequence"/>
</dbReference>
<dbReference type="EMBL" id="MAYT01000023">
    <property type="protein sequence ID" value="OCA87306.1"/>
    <property type="molecule type" value="Genomic_DNA"/>
</dbReference>
<dbReference type="RefSeq" id="WP_065410753.1">
    <property type="nucleotide sequence ID" value="NZ_MAYT01000023.1"/>
</dbReference>
<evidence type="ECO:0000313" key="2">
    <source>
        <dbReference type="Proteomes" id="UP000092578"/>
    </source>
</evidence>
<gene>
    <name evidence="1" type="ORF">A8F95_08645</name>
</gene>
<evidence type="ECO:0000313" key="1">
    <source>
        <dbReference type="EMBL" id="OCA87306.1"/>
    </source>
</evidence>
<proteinExistence type="predicted"/>
<keyword evidence="2" id="KW-1185">Reference proteome</keyword>
<dbReference type="AlphaFoldDB" id="A0A1B9ATS9"/>
<accession>A0A1B9ATS9</accession>
<protein>
    <submittedName>
        <fullName evidence="1">Uncharacterized protein</fullName>
    </submittedName>
</protein>
<reference evidence="2" key="1">
    <citation type="submission" date="2016-05" db="EMBL/GenBank/DDBJ databases">
        <authorList>
            <person name="Liu B."/>
            <person name="Wang J."/>
            <person name="Zhu Y."/>
            <person name="Liu G."/>
            <person name="Chen Q."/>
            <person name="Chen Z."/>
            <person name="Lan J."/>
            <person name="Che J."/>
            <person name="Ge C."/>
            <person name="Shi H."/>
            <person name="Pan Z."/>
            <person name="Liu X."/>
        </authorList>
    </citation>
    <scope>NUCLEOTIDE SEQUENCE [LARGE SCALE GENOMIC DNA]</scope>
    <source>
        <strain evidence="2">FJAT-27215</strain>
    </source>
</reference>
<comment type="caution">
    <text evidence="1">The sequence shown here is derived from an EMBL/GenBank/DDBJ whole genome shotgun (WGS) entry which is preliminary data.</text>
</comment>
<sequence length="195" mass="23182">MKYIKLLIMICMIFSITFIGFNSVHAKEKKLSGISVVTNKKHPRYCDSVKKFKKYGKKVKEDLVTIGQYEYNDKSVLHVDDSDDECVNDIEIYIDHTKKKRISDKKALKIIKSYLPKKKKLEKYYESPETKRLIDTDENLTYYVISYHHKDYYNNNPENYPGNIHAYTESDEKGVKLIRISWTTPKHFMNYEKIE</sequence>
<name>A0A1B9ATS9_9BACI</name>
<organism evidence="1 2">
    <name type="scientific">Pseudobacillus wudalianchiensis</name>
    <dbReference type="NCBI Taxonomy" id="1743143"/>
    <lineage>
        <taxon>Bacteria</taxon>
        <taxon>Bacillati</taxon>
        <taxon>Bacillota</taxon>
        <taxon>Bacilli</taxon>
        <taxon>Bacillales</taxon>
        <taxon>Bacillaceae</taxon>
        <taxon>Pseudobacillus</taxon>
    </lineage>
</organism>